<dbReference type="InterPro" id="IPR017452">
    <property type="entry name" value="GPCR_Rhodpsn_7TM"/>
</dbReference>
<evidence type="ECO:0000256" key="2">
    <source>
        <dbReference type="ARBA" id="ARBA00010663"/>
    </source>
</evidence>
<keyword evidence="10" id="KW-0807">Transducer</keyword>
<dbReference type="OrthoDB" id="6345173at2759"/>
<dbReference type="HOGENOM" id="CLU_055342_0_0_1"/>
<dbReference type="PhylomeDB" id="E9GCJ6"/>
<evidence type="ECO:0000313" key="14">
    <source>
        <dbReference type="EMBL" id="EFX82852.1"/>
    </source>
</evidence>
<evidence type="ECO:0000256" key="4">
    <source>
        <dbReference type="ARBA" id="ARBA00022692"/>
    </source>
</evidence>
<evidence type="ECO:0000256" key="5">
    <source>
        <dbReference type="ARBA" id="ARBA00022989"/>
    </source>
</evidence>
<dbReference type="PANTHER" id="PTHR24246:SF27">
    <property type="entry name" value="ADENOSINE RECEPTOR, ISOFORM A"/>
    <property type="match status" value="1"/>
</dbReference>
<dbReference type="GO" id="GO:0007189">
    <property type="term" value="P:adenylate cyclase-activating G protein-coupled receptor signaling pathway"/>
    <property type="evidence" value="ECO:0000318"/>
    <property type="project" value="GO_Central"/>
</dbReference>
<dbReference type="AlphaFoldDB" id="E9GCJ6"/>
<dbReference type="Proteomes" id="UP000000305">
    <property type="component" value="Unassembled WGS sequence"/>
</dbReference>
<feature type="transmembrane region" description="Helical" evidence="12">
    <location>
        <begin position="181"/>
        <end position="200"/>
    </location>
</feature>
<dbReference type="InterPro" id="IPR000276">
    <property type="entry name" value="GPCR_Rhodpsn"/>
</dbReference>
<protein>
    <recommendedName>
        <fullName evidence="13">G-protein coupled receptors family 1 profile domain-containing protein</fullName>
    </recommendedName>
</protein>
<dbReference type="InParanoid" id="E9GCJ6"/>
<organism evidence="14 15">
    <name type="scientific">Daphnia pulex</name>
    <name type="common">Water flea</name>
    <dbReference type="NCBI Taxonomy" id="6669"/>
    <lineage>
        <taxon>Eukaryota</taxon>
        <taxon>Metazoa</taxon>
        <taxon>Ecdysozoa</taxon>
        <taxon>Arthropoda</taxon>
        <taxon>Crustacea</taxon>
        <taxon>Branchiopoda</taxon>
        <taxon>Diplostraca</taxon>
        <taxon>Cladocera</taxon>
        <taxon>Anomopoda</taxon>
        <taxon>Daphniidae</taxon>
        <taxon>Daphnia</taxon>
    </lineage>
</organism>
<name>E9GCJ6_DAPPU</name>
<feature type="transmembrane region" description="Helical" evidence="12">
    <location>
        <begin position="34"/>
        <end position="54"/>
    </location>
</feature>
<evidence type="ECO:0000256" key="11">
    <source>
        <dbReference type="SAM" id="MobiDB-lite"/>
    </source>
</evidence>
<dbReference type="SUPFAM" id="SSF81321">
    <property type="entry name" value="Family A G protein-coupled receptor-like"/>
    <property type="match status" value="1"/>
</dbReference>
<dbReference type="EMBL" id="GL732539">
    <property type="protein sequence ID" value="EFX82852.1"/>
    <property type="molecule type" value="Genomic_DNA"/>
</dbReference>
<dbReference type="PANTHER" id="PTHR24246">
    <property type="entry name" value="OLFACTORY RECEPTOR AND ADENOSINE RECEPTOR"/>
    <property type="match status" value="1"/>
</dbReference>
<keyword evidence="8" id="KW-0675">Receptor</keyword>
<comment type="subcellular location">
    <subcellularLocation>
        <location evidence="1">Cell membrane</location>
        <topology evidence="1">Multi-pass membrane protein</topology>
    </subcellularLocation>
</comment>
<sequence length="396" mass="45436">MEDVTSAENATLSHWEILMDFSLLSPKFSFSQRIFQSSLIIIGLLLNGVVLLVVSLSRQLHYPRHIFWAAIAFFECIFLVQCQLELMVVVNHDRLACQPYVVLASVDYSVLLIYHSMATLDRYLAIARYEWYKESVTNRGVLVLIALASFLTFVITTIPFWTGYLSVYTCSLHLAHLHWVLAWDLFLGIVCVILHLKIFVKSKSLIQQYMPNYRQESVTVKFAHHSSNRPSSANYGRGEETSAPAGAERVVITFPENPPVTFNENATRPCFGDAQITSYIDQLDAECFPWMPMRSKVNRLEVRAALNMSVNILPFWLCTFPVSCNVMTLYWCVRLESDCAYTAINIHGHLWNLFMLHSIYNPIMYMSTSSEFRRAVIHILRKLMKVLHIGIQTNAN</sequence>
<feature type="transmembrane region" description="Helical" evidence="12">
    <location>
        <begin position="141"/>
        <end position="161"/>
    </location>
</feature>
<evidence type="ECO:0000256" key="12">
    <source>
        <dbReference type="SAM" id="Phobius"/>
    </source>
</evidence>
<evidence type="ECO:0000256" key="7">
    <source>
        <dbReference type="ARBA" id="ARBA00023136"/>
    </source>
</evidence>
<evidence type="ECO:0000256" key="1">
    <source>
        <dbReference type="ARBA" id="ARBA00004651"/>
    </source>
</evidence>
<evidence type="ECO:0000256" key="8">
    <source>
        <dbReference type="ARBA" id="ARBA00023170"/>
    </source>
</evidence>
<feature type="region of interest" description="Disordered" evidence="11">
    <location>
        <begin position="225"/>
        <end position="244"/>
    </location>
</feature>
<dbReference type="Pfam" id="PF00001">
    <property type="entry name" value="7tm_1"/>
    <property type="match status" value="1"/>
</dbReference>
<dbReference type="PROSITE" id="PS50262">
    <property type="entry name" value="G_PROTEIN_RECEP_F1_2"/>
    <property type="match status" value="1"/>
</dbReference>
<feature type="domain" description="G-protein coupled receptors family 1 profile" evidence="13">
    <location>
        <begin position="46"/>
        <end position="365"/>
    </location>
</feature>
<dbReference type="KEGG" id="dpx:DAPPUDRAFT_101167"/>
<evidence type="ECO:0000256" key="3">
    <source>
        <dbReference type="ARBA" id="ARBA00022475"/>
    </source>
</evidence>
<comment type="similarity">
    <text evidence="2">Belongs to the G-protein coupled receptor 1 family.</text>
</comment>
<dbReference type="PRINTS" id="PR00237">
    <property type="entry name" value="GPCRRHODOPSN"/>
</dbReference>
<feature type="transmembrane region" description="Helical" evidence="12">
    <location>
        <begin position="100"/>
        <end position="120"/>
    </location>
</feature>
<evidence type="ECO:0000259" key="13">
    <source>
        <dbReference type="PROSITE" id="PS50262"/>
    </source>
</evidence>
<dbReference type="GO" id="GO:0001609">
    <property type="term" value="F:G protein-coupled adenosine receptor activity"/>
    <property type="evidence" value="ECO:0000318"/>
    <property type="project" value="GO_Central"/>
</dbReference>
<keyword evidence="4 12" id="KW-0812">Transmembrane</keyword>
<dbReference type="GO" id="GO:0001973">
    <property type="term" value="P:G protein-coupled adenosine receptor signaling pathway"/>
    <property type="evidence" value="ECO:0000318"/>
    <property type="project" value="GO_Central"/>
</dbReference>
<evidence type="ECO:0000256" key="10">
    <source>
        <dbReference type="ARBA" id="ARBA00023224"/>
    </source>
</evidence>
<evidence type="ECO:0000256" key="9">
    <source>
        <dbReference type="ARBA" id="ARBA00023180"/>
    </source>
</evidence>
<keyword evidence="6" id="KW-0297">G-protein coupled receptor</keyword>
<accession>E9GCJ6</accession>
<dbReference type="GO" id="GO:0005886">
    <property type="term" value="C:plasma membrane"/>
    <property type="evidence" value="ECO:0000318"/>
    <property type="project" value="GO_Central"/>
</dbReference>
<keyword evidence="3" id="KW-1003">Cell membrane</keyword>
<keyword evidence="15" id="KW-1185">Reference proteome</keyword>
<keyword evidence="9" id="KW-0325">Glycoprotein</keyword>
<feature type="transmembrane region" description="Helical" evidence="12">
    <location>
        <begin position="66"/>
        <end position="88"/>
    </location>
</feature>
<reference evidence="14 15" key="1">
    <citation type="journal article" date="2011" name="Science">
        <title>The ecoresponsive genome of Daphnia pulex.</title>
        <authorList>
            <person name="Colbourne J.K."/>
            <person name="Pfrender M.E."/>
            <person name="Gilbert D."/>
            <person name="Thomas W.K."/>
            <person name="Tucker A."/>
            <person name="Oakley T.H."/>
            <person name="Tokishita S."/>
            <person name="Aerts A."/>
            <person name="Arnold G.J."/>
            <person name="Basu M.K."/>
            <person name="Bauer D.J."/>
            <person name="Caceres C.E."/>
            <person name="Carmel L."/>
            <person name="Casola C."/>
            <person name="Choi J.H."/>
            <person name="Detter J.C."/>
            <person name="Dong Q."/>
            <person name="Dusheyko S."/>
            <person name="Eads B.D."/>
            <person name="Frohlich T."/>
            <person name="Geiler-Samerotte K.A."/>
            <person name="Gerlach D."/>
            <person name="Hatcher P."/>
            <person name="Jogdeo S."/>
            <person name="Krijgsveld J."/>
            <person name="Kriventseva E.V."/>
            <person name="Kultz D."/>
            <person name="Laforsch C."/>
            <person name="Lindquist E."/>
            <person name="Lopez J."/>
            <person name="Manak J.R."/>
            <person name="Muller J."/>
            <person name="Pangilinan J."/>
            <person name="Patwardhan R.P."/>
            <person name="Pitluck S."/>
            <person name="Pritham E.J."/>
            <person name="Rechtsteiner A."/>
            <person name="Rho M."/>
            <person name="Rogozin I.B."/>
            <person name="Sakarya O."/>
            <person name="Salamov A."/>
            <person name="Schaack S."/>
            <person name="Shapiro H."/>
            <person name="Shiga Y."/>
            <person name="Skalitzky C."/>
            <person name="Smith Z."/>
            <person name="Souvorov A."/>
            <person name="Sung W."/>
            <person name="Tang Z."/>
            <person name="Tsuchiya D."/>
            <person name="Tu H."/>
            <person name="Vos H."/>
            <person name="Wang M."/>
            <person name="Wolf Y.I."/>
            <person name="Yamagata H."/>
            <person name="Yamada T."/>
            <person name="Ye Y."/>
            <person name="Shaw J.R."/>
            <person name="Andrews J."/>
            <person name="Crease T.J."/>
            <person name="Tang H."/>
            <person name="Lucas S.M."/>
            <person name="Robertson H.M."/>
            <person name="Bork P."/>
            <person name="Koonin E.V."/>
            <person name="Zdobnov E.M."/>
            <person name="Grigoriev I.V."/>
            <person name="Lynch M."/>
            <person name="Boore J.L."/>
        </authorList>
    </citation>
    <scope>NUCLEOTIDE SEQUENCE [LARGE SCALE GENOMIC DNA]</scope>
</reference>
<gene>
    <name evidence="14" type="ORF">DAPPUDRAFT_101167</name>
</gene>
<evidence type="ECO:0000256" key="6">
    <source>
        <dbReference type="ARBA" id="ARBA00023040"/>
    </source>
</evidence>
<evidence type="ECO:0000313" key="15">
    <source>
        <dbReference type="Proteomes" id="UP000000305"/>
    </source>
</evidence>
<keyword evidence="5 12" id="KW-1133">Transmembrane helix</keyword>
<keyword evidence="7 12" id="KW-0472">Membrane</keyword>
<dbReference type="Gene3D" id="1.20.1070.10">
    <property type="entry name" value="Rhodopsin 7-helix transmembrane proteins"/>
    <property type="match status" value="1"/>
</dbReference>
<proteinExistence type="inferred from homology"/>